<dbReference type="InterPro" id="IPR035490">
    <property type="entry name" value="GlmS/FrlB_SIS"/>
</dbReference>
<dbReference type="InterPro" id="IPR005855">
    <property type="entry name" value="GFAT"/>
</dbReference>
<comment type="pathway">
    <text evidence="2">Nucleotide-sugar biosynthesis; UDP-N-acetyl-alpha-D-glucosamine biosynthesis; alpha-D-glucosamine 6-phosphate from D-fructose 6-phosphate: step 1/1.</text>
</comment>
<feature type="domain" description="SIS" evidence="9">
    <location>
        <begin position="511"/>
        <end position="688"/>
    </location>
</feature>
<accession>G0TZ36</accession>
<evidence type="ECO:0000259" key="8">
    <source>
        <dbReference type="PROSITE" id="PS51278"/>
    </source>
</evidence>
<dbReference type="NCBIfam" id="NF001484">
    <property type="entry name" value="PRK00331.1"/>
    <property type="match status" value="1"/>
</dbReference>
<dbReference type="CDD" id="cd00714">
    <property type="entry name" value="GFAT"/>
    <property type="match status" value="1"/>
</dbReference>
<evidence type="ECO:0000256" key="1">
    <source>
        <dbReference type="ARBA" id="ARBA00001031"/>
    </source>
</evidence>
<dbReference type="InterPro" id="IPR029055">
    <property type="entry name" value="Ntn_hydrolases_N"/>
</dbReference>
<dbReference type="GO" id="GO:0006487">
    <property type="term" value="P:protein N-linked glycosylation"/>
    <property type="evidence" value="ECO:0007669"/>
    <property type="project" value="TreeGrafter"/>
</dbReference>
<dbReference type="GO" id="GO:0006002">
    <property type="term" value="P:fructose 6-phosphate metabolic process"/>
    <property type="evidence" value="ECO:0007669"/>
    <property type="project" value="TreeGrafter"/>
</dbReference>
<keyword evidence="5 10" id="KW-0808">Transferase</keyword>
<dbReference type="GO" id="GO:0097367">
    <property type="term" value="F:carbohydrate derivative binding"/>
    <property type="evidence" value="ECO:0007669"/>
    <property type="project" value="InterPro"/>
</dbReference>
<gene>
    <name evidence="10" type="ORF">TVY486_0705620</name>
</gene>
<dbReference type="SUPFAM" id="SSF56235">
    <property type="entry name" value="N-terminal nucleophile aminohydrolases (Ntn hydrolases)"/>
    <property type="match status" value="1"/>
</dbReference>
<dbReference type="VEuPathDB" id="TriTrypDB:TvY486_0705620"/>
<dbReference type="CDD" id="cd05009">
    <property type="entry name" value="SIS_GlmS_GlmD_2"/>
    <property type="match status" value="1"/>
</dbReference>
<evidence type="ECO:0000256" key="2">
    <source>
        <dbReference type="ARBA" id="ARBA00004775"/>
    </source>
</evidence>
<feature type="domain" description="Glutamine amidotransferase type-2" evidence="8">
    <location>
        <begin position="2"/>
        <end position="254"/>
    </location>
</feature>
<dbReference type="InterPro" id="IPR047084">
    <property type="entry name" value="GFAT_N"/>
</dbReference>
<dbReference type="Gene3D" id="3.40.50.10490">
    <property type="entry name" value="Glucose-6-phosphate isomerase like protein, domain 1"/>
    <property type="match status" value="3"/>
</dbReference>
<name>G0TZ36_TRYVY</name>
<dbReference type="GO" id="GO:0006047">
    <property type="term" value="P:UDP-N-acetylglucosamine metabolic process"/>
    <property type="evidence" value="ECO:0007669"/>
    <property type="project" value="TreeGrafter"/>
</dbReference>
<dbReference type="NCBIfam" id="TIGR01135">
    <property type="entry name" value="glmS"/>
    <property type="match status" value="1"/>
</dbReference>
<dbReference type="PROSITE" id="PS51464">
    <property type="entry name" value="SIS"/>
    <property type="match status" value="2"/>
</dbReference>
<dbReference type="InterPro" id="IPR017932">
    <property type="entry name" value="GATase_2_dom"/>
</dbReference>
<comment type="catalytic activity">
    <reaction evidence="1">
        <text>D-fructose 6-phosphate + L-glutamine = D-glucosamine 6-phosphate + L-glutamate</text>
        <dbReference type="Rhea" id="RHEA:13237"/>
        <dbReference type="ChEBI" id="CHEBI:29985"/>
        <dbReference type="ChEBI" id="CHEBI:58359"/>
        <dbReference type="ChEBI" id="CHEBI:58725"/>
        <dbReference type="ChEBI" id="CHEBI:61527"/>
        <dbReference type="EC" id="2.6.1.16"/>
    </reaction>
</comment>
<keyword evidence="4 10" id="KW-0032">Aminotransferase</keyword>
<evidence type="ECO:0000256" key="6">
    <source>
        <dbReference type="ARBA" id="ARBA00022737"/>
    </source>
</evidence>
<dbReference type="FunFam" id="3.40.50.10490:FF:000001">
    <property type="entry name" value="Glutamine--fructose-6-phosphate aminotransferase [isomerizing]"/>
    <property type="match status" value="1"/>
</dbReference>
<dbReference type="Pfam" id="PF13522">
    <property type="entry name" value="GATase_6"/>
    <property type="match status" value="1"/>
</dbReference>
<dbReference type="PANTHER" id="PTHR10937">
    <property type="entry name" value="GLUCOSAMINE--FRUCTOSE-6-PHOSPHATE AMINOTRANSFERASE, ISOMERIZING"/>
    <property type="match status" value="1"/>
</dbReference>
<dbReference type="GO" id="GO:0004360">
    <property type="term" value="F:glutamine-fructose-6-phosphate transaminase (isomerizing) activity"/>
    <property type="evidence" value="ECO:0007669"/>
    <property type="project" value="UniProtKB-EC"/>
</dbReference>
<dbReference type="Gene3D" id="3.60.20.10">
    <property type="entry name" value="Glutamine Phosphoribosylpyrophosphate, subunit 1, domain 1"/>
    <property type="match status" value="1"/>
</dbReference>
<dbReference type="InterPro" id="IPR046348">
    <property type="entry name" value="SIS_dom_sf"/>
</dbReference>
<evidence type="ECO:0000256" key="3">
    <source>
        <dbReference type="ARBA" id="ARBA00012916"/>
    </source>
</evidence>
<dbReference type="EC" id="2.6.1.16" evidence="3"/>
<evidence type="ECO:0000256" key="7">
    <source>
        <dbReference type="ARBA" id="ARBA00022962"/>
    </source>
</evidence>
<dbReference type="FunFam" id="3.60.20.10:FF:000052">
    <property type="entry name" value="Glutamine--fructose-6-phosphate aminotransferase [isomerizing] 2"/>
    <property type="match status" value="1"/>
</dbReference>
<dbReference type="CDD" id="cd05008">
    <property type="entry name" value="SIS_GlmS_GlmD_1"/>
    <property type="match status" value="1"/>
</dbReference>
<dbReference type="PROSITE" id="PS51278">
    <property type="entry name" value="GATASE_TYPE_2"/>
    <property type="match status" value="1"/>
</dbReference>
<evidence type="ECO:0000256" key="4">
    <source>
        <dbReference type="ARBA" id="ARBA00022576"/>
    </source>
</evidence>
<dbReference type="Pfam" id="PF01380">
    <property type="entry name" value="SIS"/>
    <property type="match status" value="2"/>
</dbReference>
<evidence type="ECO:0000259" key="9">
    <source>
        <dbReference type="PROSITE" id="PS51464"/>
    </source>
</evidence>
<keyword evidence="7" id="KW-0315">Glutamine amidotransferase</keyword>
<dbReference type="AlphaFoldDB" id="G0TZ36"/>
<reference evidence="10" key="1">
    <citation type="journal article" date="2012" name="Proc. Natl. Acad. Sci. U.S.A.">
        <title>Antigenic diversity is generated by distinct evolutionary mechanisms in African trypanosome species.</title>
        <authorList>
            <person name="Jackson A.P."/>
            <person name="Berry A."/>
            <person name="Aslett M."/>
            <person name="Allison H.C."/>
            <person name="Burton P."/>
            <person name="Vavrova-Anderson J."/>
            <person name="Brown R."/>
            <person name="Browne H."/>
            <person name="Corton N."/>
            <person name="Hauser H."/>
            <person name="Gamble J."/>
            <person name="Gilderthorp R."/>
            <person name="Marcello L."/>
            <person name="McQuillan J."/>
            <person name="Otto T.D."/>
            <person name="Quail M.A."/>
            <person name="Sanders M.J."/>
            <person name="van Tonder A."/>
            <person name="Ginger M.L."/>
            <person name="Field M.C."/>
            <person name="Barry J.D."/>
            <person name="Hertz-Fowler C."/>
            <person name="Berriman M."/>
        </authorList>
    </citation>
    <scope>NUCLEOTIDE SEQUENCE</scope>
    <source>
        <strain evidence="10">Y486</strain>
    </source>
</reference>
<feature type="domain" description="SIS" evidence="9">
    <location>
        <begin position="327"/>
        <end position="468"/>
    </location>
</feature>
<dbReference type="InterPro" id="IPR035466">
    <property type="entry name" value="GlmS/AgaS_SIS"/>
</dbReference>
<dbReference type="InterPro" id="IPR001347">
    <property type="entry name" value="SIS_dom"/>
</dbReference>
<organism evidence="10">
    <name type="scientific">Trypanosoma vivax (strain Y486)</name>
    <dbReference type="NCBI Taxonomy" id="1055687"/>
    <lineage>
        <taxon>Eukaryota</taxon>
        <taxon>Discoba</taxon>
        <taxon>Euglenozoa</taxon>
        <taxon>Kinetoplastea</taxon>
        <taxon>Metakinetoplastina</taxon>
        <taxon>Trypanosomatida</taxon>
        <taxon>Trypanosomatidae</taxon>
        <taxon>Trypanosoma</taxon>
        <taxon>Duttonella</taxon>
    </lineage>
</organism>
<dbReference type="PANTHER" id="PTHR10937:SF0">
    <property type="entry name" value="GLUTAMINE--FRUCTOSE-6-PHOSPHATE TRANSAMINASE (ISOMERIZING)"/>
    <property type="match status" value="1"/>
</dbReference>
<evidence type="ECO:0000313" key="10">
    <source>
        <dbReference type="EMBL" id="CCC49239.1"/>
    </source>
</evidence>
<dbReference type="EMBL" id="HE573023">
    <property type="protein sequence ID" value="CCC49239.1"/>
    <property type="molecule type" value="Genomic_DNA"/>
</dbReference>
<protein>
    <recommendedName>
        <fullName evidence="3">glutamine--fructose-6-phosphate transaminase (isomerizing)</fullName>
        <ecNumber evidence="3">2.6.1.16</ecNumber>
    </recommendedName>
</protein>
<dbReference type="SUPFAM" id="SSF53697">
    <property type="entry name" value="SIS domain"/>
    <property type="match status" value="1"/>
</dbReference>
<keyword evidence="6" id="KW-0677">Repeat</keyword>
<proteinExistence type="predicted"/>
<evidence type="ECO:0000256" key="5">
    <source>
        <dbReference type="ARBA" id="ARBA00022679"/>
    </source>
</evidence>
<sequence length="698" mass="75491">MCGIFAYINYKIPRTFRDICEILLDGLQRIEYRGYDSAGICVDNPVCETIVLIRNVGNISDLRKRVFGDKLGVVTTHAEEVFDVHVGVAHTRWATHGVPSESNSHPQVSNDQSFIVVHNGIVTNFMPIKQELLEEGYNFTSSTDTEVIAVLAEQIFKKDPTVDLLRIATEIVKKAEGTYALLIKSTHFPGELVGCMCGSPLVVGFQQGSEASGGCGGGVPLQEMYFSSDVNSFLPRTNKVSFLEEGDIVLVRQGFASFYNFKDGAATPVTRAAKTVAYTSEGLSKGQYTSFMLKEIHEQPESVTRCMQGRVNMETGLVAFDDLSEDVLAGLRGAECIRLIACGTSLHSCVAARPIFEELLPDKIIIVENALDLLDRHPNTKPGDACIFVSQSGETADTLAALHHYKKQEVVLVGVSNVPESTLLRLVDAKILLNVGVEVSVASTKAYTSQIVVLTLVALVLNQGPRGASQTSYGNLEAVKQRRAEILDGLSLLSTTIATCLNSVDGVIKQLANRWKDIGSLLILGRGYDHATALESALKVKELSYIFAEGIHAGELKHGSLTLVDEQSFVIVFCSHDRFLERSMNAIQQVRARGGNVVAVTNAQPSAELLSAGVHCIQVPTIIEVRARGGNVVAVTNAQPSAELLSAGVHCIQVPTIIDCLQGVVNVVPLQLFAHHLAVIRGLNVDCPRNLAKSVTVE</sequence>